<evidence type="ECO:0000259" key="2">
    <source>
        <dbReference type="Pfam" id="PF06812"/>
    </source>
</evidence>
<reference evidence="3" key="1">
    <citation type="submission" date="2018-06" db="EMBL/GenBank/DDBJ databases">
        <authorList>
            <person name="Zhirakovskaya E."/>
        </authorList>
    </citation>
    <scope>NUCLEOTIDE SEQUENCE</scope>
</reference>
<feature type="domain" description="ImpA N-terminal" evidence="2">
    <location>
        <begin position="13"/>
        <end position="141"/>
    </location>
</feature>
<feature type="compositionally biased region" description="Polar residues" evidence="1">
    <location>
        <begin position="272"/>
        <end position="293"/>
    </location>
</feature>
<dbReference type="AlphaFoldDB" id="A0A3B0ZC71"/>
<evidence type="ECO:0000256" key="1">
    <source>
        <dbReference type="SAM" id="MobiDB-lite"/>
    </source>
</evidence>
<feature type="region of interest" description="Disordered" evidence="1">
    <location>
        <begin position="272"/>
        <end position="295"/>
    </location>
</feature>
<dbReference type="Pfam" id="PF06812">
    <property type="entry name" value="ImpA_N"/>
    <property type="match status" value="1"/>
</dbReference>
<organism evidence="3">
    <name type="scientific">hydrothermal vent metagenome</name>
    <dbReference type="NCBI Taxonomy" id="652676"/>
    <lineage>
        <taxon>unclassified sequences</taxon>
        <taxon>metagenomes</taxon>
        <taxon>ecological metagenomes</taxon>
    </lineage>
</organism>
<dbReference type="InterPro" id="IPR017740">
    <property type="entry name" value="TssA-like"/>
</dbReference>
<sequence length="368" mass="41098">MASATNIDITKLLEPIAEDNPVGSDIRQDQKPDSIYQQIKQARMSARAAERSNMYDKNNNEAIEHWRNISLLAPEIITNHSKDLEISSWYIEAQVRLNGFQGLRSCLKLTRELIEQYWDSIYPLPDEDGMLIRVAPLAGLNGEGAEGVLMAPIRNIPITEGGQPTPFSYWQYQQARDVQKITDPDTRSENAAKNGFSLDDIEAAVNQSSEAFYIDLREAITDCITEYKKISQLLDERCESHEAPPTSNMIAVLEQCLGAVNHLGKNKFPVEIQQQDESNEDIGNTSSAKTGNNAAGPITSREVAFQQLHAISEFFLKTEPHSPIPYVLAKAVKWGNMPLNELIGELIPDNSSRDYFSSVTGVNIKDED</sequence>
<gene>
    <name evidence="3" type="ORF">MNBD_GAMMA23-2121</name>
</gene>
<dbReference type="PANTHER" id="PTHR37951">
    <property type="entry name" value="CYTOPLASMIC PROTEIN-RELATED"/>
    <property type="match status" value="1"/>
</dbReference>
<dbReference type="InterPro" id="IPR010657">
    <property type="entry name" value="ImpA_N"/>
</dbReference>
<protein>
    <submittedName>
        <fullName evidence="3">Uncharacterized protein ImpA</fullName>
    </submittedName>
</protein>
<dbReference type="EMBL" id="UOFT01000002">
    <property type="protein sequence ID" value="VAW91005.1"/>
    <property type="molecule type" value="Genomic_DNA"/>
</dbReference>
<accession>A0A3B0ZC71</accession>
<name>A0A3B0ZC71_9ZZZZ</name>
<dbReference type="NCBIfam" id="TIGR03363">
    <property type="entry name" value="VI_chp_8"/>
    <property type="match status" value="1"/>
</dbReference>
<dbReference type="PANTHER" id="PTHR37951:SF1">
    <property type="entry name" value="TYPE VI SECRETION SYSTEM COMPONENT TSSA1"/>
    <property type="match status" value="1"/>
</dbReference>
<evidence type="ECO:0000313" key="3">
    <source>
        <dbReference type="EMBL" id="VAW91005.1"/>
    </source>
</evidence>
<proteinExistence type="predicted"/>